<gene>
    <name evidence="2" type="ORF">GN331_16440</name>
</gene>
<proteinExistence type="predicted"/>
<name>A0A7C9HV87_9GAMM</name>
<accession>A0A7C9HV87</accession>
<dbReference type="RefSeq" id="WP_156643393.1">
    <property type="nucleotide sequence ID" value="NZ_WOXT01000007.1"/>
</dbReference>
<dbReference type="Proteomes" id="UP000479692">
    <property type="component" value="Unassembled WGS sequence"/>
</dbReference>
<keyword evidence="3" id="KW-1185">Reference proteome</keyword>
<feature type="chain" id="PRO_5028971550" evidence="1">
    <location>
        <begin position="26"/>
        <end position="159"/>
    </location>
</feature>
<evidence type="ECO:0000313" key="2">
    <source>
        <dbReference type="EMBL" id="MUV15793.1"/>
    </source>
</evidence>
<keyword evidence="1" id="KW-0732">Signal</keyword>
<reference evidence="2 3" key="1">
    <citation type="submission" date="2019-12" db="EMBL/GenBank/DDBJ databases">
        <authorList>
            <person name="Xu J."/>
        </authorList>
    </citation>
    <scope>NUCLEOTIDE SEQUENCE [LARGE SCALE GENOMIC DNA]</scope>
    <source>
        <strain evidence="2 3">HX-5-24</strain>
    </source>
</reference>
<dbReference type="EMBL" id="WOXT01000007">
    <property type="protein sequence ID" value="MUV15793.1"/>
    <property type="molecule type" value="Genomic_DNA"/>
</dbReference>
<evidence type="ECO:0000313" key="3">
    <source>
        <dbReference type="Proteomes" id="UP000479692"/>
    </source>
</evidence>
<organism evidence="2 3">
    <name type="scientific">Noviluteimonas gilva</name>
    <dbReference type="NCBI Taxonomy" id="2682097"/>
    <lineage>
        <taxon>Bacteria</taxon>
        <taxon>Pseudomonadati</taxon>
        <taxon>Pseudomonadota</taxon>
        <taxon>Gammaproteobacteria</taxon>
        <taxon>Lysobacterales</taxon>
        <taxon>Lysobacteraceae</taxon>
        <taxon>Noviluteimonas</taxon>
    </lineage>
</organism>
<dbReference type="AlphaFoldDB" id="A0A7C9HV87"/>
<comment type="caution">
    <text evidence="2">The sequence shown here is derived from an EMBL/GenBank/DDBJ whole genome shotgun (WGS) entry which is preliminary data.</text>
</comment>
<sequence>MQRLYRLTALALVLALTPWSRPAVAADTIVYVLNGSPLDDGTAAVLDFDDDTLMVSGDLFSLSPCATSWLVCIKTDYMTVVVPRTTQASSHWTAEGFDFQYVRDSKLRVGGASTEVREIRSPQGSGEFTFFVSRTGVLVAWRHTYKTMTGDLETYEYKM</sequence>
<evidence type="ECO:0000256" key="1">
    <source>
        <dbReference type="SAM" id="SignalP"/>
    </source>
</evidence>
<protein>
    <submittedName>
        <fullName evidence="2">Uncharacterized protein</fullName>
    </submittedName>
</protein>
<feature type="signal peptide" evidence="1">
    <location>
        <begin position="1"/>
        <end position="25"/>
    </location>
</feature>